<dbReference type="Pfam" id="PF08331">
    <property type="entry name" value="QueG_DUF1730"/>
    <property type="match status" value="1"/>
</dbReference>
<sequence>MHEAPTTLARKIRQEAHRLGFSAIGFAAPPPGFLAVERYDEMLRDGRHGEMTYLETGAPARRHPESLLPGLKTVVSLAVSYRHNPPGGRAKLSRYAMVADYHTVMRKKAESLLDCIERLNGCKPNAFIAVDGAPVLEKEWAERSGMARTGKNTLAIVPSAGTFVFLGELLLDIEIREERPLLPNLCGSCTKCIDACPTGALQGPGKIDARRCISYLTIELKREFTAEESAMIGRNLFGCDTCQENCPHNQRPAINPDPAFSPRQELTGLDPERILQLTRSGFNALFAGTPVWRIGLKRLKRNARAIIANELQRS</sequence>
<evidence type="ECO:0000259" key="9">
    <source>
        <dbReference type="PROSITE" id="PS51379"/>
    </source>
</evidence>
<evidence type="ECO:0000256" key="4">
    <source>
        <dbReference type="ARBA" id="ARBA00022723"/>
    </source>
</evidence>
<dbReference type="Pfam" id="PF13484">
    <property type="entry name" value="Fer4_16"/>
    <property type="match status" value="1"/>
</dbReference>
<evidence type="ECO:0000313" key="10">
    <source>
        <dbReference type="EMBL" id="KZK74580.1"/>
    </source>
</evidence>
<keyword evidence="2" id="KW-0963">Cytoplasm</keyword>
<dbReference type="NCBIfam" id="TIGR00276">
    <property type="entry name" value="tRNA epoxyqueuosine(34) reductase QueG"/>
    <property type="match status" value="1"/>
</dbReference>
<dbReference type="PANTHER" id="PTHR30002:SF4">
    <property type="entry name" value="EPOXYQUEUOSINE REDUCTASE"/>
    <property type="match status" value="1"/>
</dbReference>
<dbReference type="InterPro" id="IPR017900">
    <property type="entry name" value="4Fe4S_Fe_S_CS"/>
</dbReference>
<dbReference type="RefSeq" id="WP_303681315.1">
    <property type="nucleotide sequence ID" value="NZ_LVWG01000022.1"/>
</dbReference>
<dbReference type="Gene3D" id="3.30.70.20">
    <property type="match status" value="1"/>
</dbReference>
<accession>A0A165LYA0</accession>
<dbReference type="PROSITE" id="PS00198">
    <property type="entry name" value="4FE4S_FER_1"/>
    <property type="match status" value="1"/>
</dbReference>
<keyword evidence="5" id="KW-0671">Queuosine biosynthesis</keyword>
<keyword evidence="4" id="KW-0479">Metal-binding</keyword>
<evidence type="ECO:0000256" key="7">
    <source>
        <dbReference type="ARBA" id="ARBA00023004"/>
    </source>
</evidence>
<feature type="domain" description="4Fe-4S ferredoxin-type" evidence="9">
    <location>
        <begin position="178"/>
        <end position="206"/>
    </location>
</feature>
<evidence type="ECO:0000256" key="6">
    <source>
        <dbReference type="ARBA" id="ARBA00023002"/>
    </source>
</evidence>
<dbReference type="AlphaFoldDB" id="A0A165LYA0"/>
<dbReference type="EMBL" id="LVWG01000022">
    <property type="protein sequence ID" value="KZK74580.1"/>
    <property type="molecule type" value="Genomic_DNA"/>
</dbReference>
<evidence type="ECO:0000313" key="11">
    <source>
        <dbReference type="Proteomes" id="UP000076481"/>
    </source>
</evidence>
<dbReference type="Proteomes" id="UP000076481">
    <property type="component" value="Unassembled WGS sequence"/>
</dbReference>
<evidence type="ECO:0000256" key="3">
    <source>
        <dbReference type="ARBA" id="ARBA00022694"/>
    </source>
</evidence>
<evidence type="ECO:0000256" key="5">
    <source>
        <dbReference type="ARBA" id="ARBA00022785"/>
    </source>
</evidence>
<dbReference type="GO" id="GO:0052693">
    <property type="term" value="F:epoxyqueuosine reductase activity"/>
    <property type="evidence" value="ECO:0007669"/>
    <property type="project" value="TreeGrafter"/>
</dbReference>
<comment type="caution">
    <text evidence="10">The sequence shown here is derived from an EMBL/GenBank/DDBJ whole genome shotgun (WGS) entry which is preliminary data.</text>
</comment>
<protein>
    <submittedName>
        <fullName evidence="10">Epoxyqueuosine reductase</fullName>
    </submittedName>
</protein>
<keyword evidence="7" id="KW-0408">Iron</keyword>
<keyword evidence="8" id="KW-0411">Iron-sulfur</keyword>
<dbReference type="GO" id="GO:0051539">
    <property type="term" value="F:4 iron, 4 sulfur cluster binding"/>
    <property type="evidence" value="ECO:0007669"/>
    <property type="project" value="UniProtKB-KW"/>
</dbReference>
<organism evidence="10 11">
    <name type="scientific">Pelodictyon luteolum</name>
    <dbReference type="NCBI Taxonomy" id="1100"/>
    <lineage>
        <taxon>Bacteria</taxon>
        <taxon>Pseudomonadati</taxon>
        <taxon>Chlorobiota</taxon>
        <taxon>Chlorobiia</taxon>
        <taxon>Chlorobiales</taxon>
        <taxon>Chlorobiaceae</taxon>
        <taxon>Chlorobium/Pelodictyon group</taxon>
        <taxon>Pelodictyon</taxon>
    </lineage>
</organism>
<evidence type="ECO:0000256" key="2">
    <source>
        <dbReference type="ARBA" id="ARBA00022490"/>
    </source>
</evidence>
<dbReference type="PROSITE" id="PS51379">
    <property type="entry name" value="4FE4S_FER_2"/>
    <property type="match status" value="1"/>
</dbReference>
<dbReference type="SUPFAM" id="SSF46548">
    <property type="entry name" value="alpha-helical ferredoxin"/>
    <property type="match status" value="1"/>
</dbReference>
<dbReference type="GO" id="GO:0046872">
    <property type="term" value="F:metal ion binding"/>
    <property type="evidence" value="ECO:0007669"/>
    <property type="project" value="UniProtKB-KW"/>
</dbReference>
<evidence type="ECO:0000256" key="1">
    <source>
        <dbReference type="ARBA" id="ARBA00022485"/>
    </source>
</evidence>
<dbReference type="InterPro" id="IPR017896">
    <property type="entry name" value="4Fe4S_Fe-S-bd"/>
</dbReference>
<keyword evidence="3" id="KW-0819">tRNA processing</keyword>
<dbReference type="InterPro" id="IPR004453">
    <property type="entry name" value="QueG"/>
</dbReference>
<reference evidence="10 11" key="1">
    <citation type="submission" date="2016-03" db="EMBL/GenBank/DDBJ databases">
        <title>Speciation and ecological success in dimly lit waters: horizontal gene transfer in a green sulfur bacteria bloom unveiled by metagenomic assembly.</title>
        <authorList>
            <person name="Llorens-Mares T."/>
            <person name="Liu Z."/>
            <person name="Allen L.Z."/>
            <person name="Rusch D.B."/>
            <person name="Craig M.T."/>
            <person name="Dupont C.L."/>
            <person name="Bryant D.A."/>
            <person name="Casamayor E.O."/>
        </authorList>
    </citation>
    <scope>NUCLEOTIDE SEQUENCE [LARGE SCALE GENOMIC DNA]</scope>
    <source>
        <strain evidence="10">CIII</strain>
    </source>
</reference>
<gene>
    <name evidence="10" type="ORF">A3K90_02375</name>
</gene>
<name>A0A165LYA0_PELLU</name>
<dbReference type="GO" id="GO:0008616">
    <property type="term" value="P:tRNA queuosine(34) biosynthetic process"/>
    <property type="evidence" value="ECO:0007669"/>
    <property type="project" value="UniProtKB-KW"/>
</dbReference>
<dbReference type="PANTHER" id="PTHR30002">
    <property type="entry name" value="EPOXYQUEUOSINE REDUCTASE"/>
    <property type="match status" value="1"/>
</dbReference>
<keyword evidence="1" id="KW-0004">4Fe-4S</keyword>
<proteinExistence type="predicted"/>
<evidence type="ECO:0000256" key="8">
    <source>
        <dbReference type="ARBA" id="ARBA00023014"/>
    </source>
</evidence>
<keyword evidence="6" id="KW-0560">Oxidoreductase</keyword>
<dbReference type="InterPro" id="IPR013542">
    <property type="entry name" value="QueG_DUF1730"/>
</dbReference>